<dbReference type="Proteomes" id="UP000692954">
    <property type="component" value="Unassembled WGS sequence"/>
</dbReference>
<organism evidence="1 2">
    <name type="scientific">Paramecium sonneborni</name>
    <dbReference type="NCBI Taxonomy" id="65129"/>
    <lineage>
        <taxon>Eukaryota</taxon>
        <taxon>Sar</taxon>
        <taxon>Alveolata</taxon>
        <taxon>Ciliophora</taxon>
        <taxon>Intramacronucleata</taxon>
        <taxon>Oligohymenophorea</taxon>
        <taxon>Peniculida</taxon>
        <taxon>Parameciidae</taxon>
        <taxon>Paramecium</taxon>
    </lineage>
</organism>
<name>A0A8S1LYR2_9CILI</name>
<keyword evidence="2" id="KW-1185">Reference proteome</keyword>
<accession>A0A8S1LYR2</accession>
<comment type="caution">
    <text evidence="1">The sequence shown here is derived from an EMBL/GenBank/DDBJ whole genome shotgun (WGS) entry which is preliminary data.</text>
</comment>
<dbReference type="AlphaFoldDB" id="A0A8S1LYR2"/>
<proteinExistence type="predicted"/>
<reference evidence="1" key="1">
    <citation type="submission" date="2021-01" db="EMBL/GenBank/DDBJ databases">
        <authorList>
            <consortium name="Genoscope - CEA"/>
            <person name="William W."/>
        </authorList>
    </citation>
    <scope>NUCLEOTIDE SEQUENCE</scope>
</reference>
<gene>
    <name evidence="1" type="ORF">PSON_ATCC_30995.1.T0270362</name>
</gene>
<sequence>MKYYYQFKAIISGAKAVGKKTILKLLDSKTDLKTIQLHDKMQETLLIYEFQKDESYIPDALCFLIVCDQSSQSIQFAKSKIQIILKQLNCSYQFLVLINNKLDSQQHLQDELESYCAQIKSISLQLVPNQELISFSFKIFSELKLN</sequence>
<evidence type="ECO:0000313" key="1">
    <source>
        <dbReference type="EMBL" id="CAD8071135.1"/>
    </source>
</evidence>
<evidence type="ECO:0000313" key="2">
    <source>
        <dbReference type="Proteomes" id="UP000692954"/>
    </source>
</evidence>
<dbReference type="EMBL" id="CAJJDN010000027">
    <property type="protein sequence ID" value="CAD8071135.1"/>
    <property type="molecule type" value="Genomic_DNA"/>
</dbReference>
<protein>
    <submittedName>
        <fullName evidence="1">Uncharacterized protein</fullName>
    </submittedName>
</protein>